<dbReference type="AlphaFoldDB" id="A0AB74ESV5"/>
<sequence>MENSLIIGLALAVLLMLLVMRAKQGKKTPKRKSQGVGNTQGQPPGSNDSDWVDQTWSIGFRRHATRLVLERKCRDRIRRRIRARSRSAYGVSGL</sequence>
<evidence type="ECO:0000313" key="2">
    <source>
        <dbReference type="EMBL" id="SCW11879.1"/>
    </source>
</evidence>
<comment type="caution">
    <text evidence="2">The sequence shown here is derived from an EMBL/GenBank/DDBJ whole genome shotgun (WGS) entry which is preliminary data.</text>
</comment>
<protein>
    <recommendedName>
        <fullName evidence="4">Secreted protein</fullName>
    </recommendedName>
</protein>
<accession>A0AB74ESV5</accession>
<feature type="region of interest" description="Disordered" evidence="1">
    <location>
        <begin position="25"/>
        <end position="52"/>
    </location>
</feature>
<evidence type="ECO:0008006" key="4">
    <source>
        <dbReference type="Google" id="ProtNLM"/>
    </source>
</evidence>
<gene>
    <name evidence="2" type="ORF">ESCNG_210019</name>
</gene>
<proteinExistence type="predicted"/>
<reference evidence="2 3" key="1">
    <citation type="submission" date="2016-09" db="EMBL/GenBank/DDBJ databases">
        <authorList>
            <person name="Kumanski S."/>
            <person name="Beatrice B."/>
        </authorList>
    </citation>
    <scope>NUCLEOTIDE SEQUENCE [LARGE SCALE GENOMIC DNA]</scope>
    <source>
        <strain evidence="2">Mankind</strain>
    </source>
</reference>
<organism evidence="2 3">
    <name type="scientific">Neisseria gonorrhoeae</name>
    <dbReference type="NCBI Taxonomy" id="485"/>
    <lineage>
        <taxon>Bacteria</taxon>
        <taxon>Pseudomonadati</taxon>
        <taxon>Pseudomonadota</taxon>
        <taxon>Betaproteobacteria</taxon>
        <taxon>Neisseriales</taxon>
        <taxon>Neisseriaceae</taxon>
        <taxon>Neisseria</taxon>
    </lineage>
</organism>
<feature type="compositionally biased region" description="Polar residues" evidence="1">
    <location>
        <begin position="35"/>
        <end position="52"/>
    </location>
</feature>
<dbReference type="Proteomes" id="UP000182484">
    <property type="component" value="Unassembled WGS sequence"/>
</dbReference>
<dbReference type="EMBL" id="FMTB01000014">
    <property type="protein sequence ID" value="SCW11879.1"/>
    <property type="molecule type" value="Genomic_DNA"/>
</dbReference>
<evidence type="ECO:0000256" key="1">
    <source>
        <dbReference type="SAM" id="MobiDB-lite"/>
    </source>
</evidence>
<evidence type="ECO:0000313" key="3">
    <source>
        <dbReference type="Proteomes" id="UP000182484"/>
    </source>
</evidence>
<name>A0AB74ESV5_NEIGO</name>